<dbReference type="InterPro" id="IPR007603">
    <property type="entry name" value="Choline_transptr-like"/>
</dbReference>
<feature type="transmembrane region" description="Helical" evidence="6">
    <location>
        <begin position="198"/>
        <end position="222"/>
    </location>
</feature>
<keyword evidence="5 6" id="KW-0472">Membrane</keyword>
<evidence type="ECO:0000256" key="2">
    <source>
        <dbReference type="ARBA" id="ARBA00007168"/>
    </source>
</evidence>
<evidence type="ECO:0000256" key="6">
    <source>
        <dbReference type="RuleBase" id="RU368066"/>
    </source>
</evidence>
<sequence length="461" mass="50041">MASIVASLVFLELAKHFSELVIWCALLLGPSVMIVLGALMMVPVEGKWPMPGIIGAIKFSLGCCFFVCVLCCWRDLVPFSAALMRTIIKVMEIHTSMMFVSIWGALMSCAWSLLCCMSLLAFFIHDEEAMAKLTKGKASSSPAKAGFVFVFGFVQYWGLMVAMDAAYTACCGVFGRWYFAKDRRPGDTPVMSAIKDAYTTSFGSICLGAFIVALIRALELLVRTLRREAQEDGNIVLCLILLMVECVIDCIGDIMEWVCSWAYVQCALRGLSFFQACSATFALAVHAGVDSIVSRSVVGMVPLLGALPAGLCAGGGAGYLVFSMTAQDCTQGERWTVVVICMWLGLCTSWAALMPLKSGASTIIMCFAEEPDYLRNLDPSLHHKFCDLDDARSSIASSRSSRPSIDPRELRATPMLEMQGSRQLQVTVPQGVSAGQMVQVQTPEGQMLQVQVPAGYGPGKR</sequence>
<dbReference type="EMBL" id="CAJNDS010000396">
    <property type="protein sequence ID" value="CAE7201662.1"/>
    <property type="molecule type" value="Genomic_DNA"/>
</dbReference>
<gene>
    <name evidence="7" type="primary">pns-1</name>
    <name evidence="7" type="ORF">SNAT2548_LOCUS6056</name>
</gene>
<evidence type="ECO:0000313" key="8">
    <source>
        <dbReference type="Proteomes" id="UP000604046"/>
    </source>
</evidence>
<name>A0A812JCL5_9DINO</name>
<keyword evidence="4 6" id="KW-1133">Transmembrane helix</keyword>
<feature type="transmembrane region" description="Helical" evidence="6">
    <location>
        <begin position="334"/>
        <end position="353"/>
    </location>
</feature>
<dbReference type="Proteomes" id="UP000604046">
    <property type="component" value="Unassembled WGS sequence"/>
</dbReference>
<keyword evidence="3 6" id="KW-0812">Transmembrane</keyword>
<accession>A0A812JCL5</accession>
<evidence type="ECO:0000256" key="5">
    <source>
        <dbReference type="ARBA" id="ARBA00023136"/>
    </source>
</evidence>
<keyword evidence="8" id="KW-1185">Reference proteome</keyword>
<comment type="subcellular location">
    <subcellularLocation>
        <location evidence="6">Cell membrane</location>
        <topology evidence="6">Multi-pass membrane protein</topology>
    </subcellularLocation>
    <subcellularLocation>
        <location evidence="1">Membrane</location>
        <topology evidence="1">Multi-pass membrane protein</topology>
    </subcellularLocation>
</comment>
<dbReference type="Pfam" id="PF04515">
    <property type="entry name" value="Choline_transpo"/>
    <property type="match status" value="1"/>
</dbReference>
<evidence type="ECO:0000256" key="1">
    <source>
        <dbReference type="ARBA" id="ARBA00004141"/>
    </source>
</evidence>
<organism evidence="7 8">
    <name type="scientific">Symbiodinium natans</name>
    <dbReference type="NCBI Taxonomy" id="878477"/>
    <lineage>
        <taxon>Eukaryota</taxon>
        <taxon>Sar</taxon>
        <taxon>Alveolata</taxon>
        <taxon>Dinophyceae</taxon>
        <taxon>Suessiales</taxon>
        <taxon>Symbiodiniaceae</taxon>
        <taxon>Symbiodinium</taxon>
    </lineage>
</organism>
<dbReference type="OrthoDB" id="429776at2759"/>
<reference evidence="7" key="1">
    <citation type="submission" date="2021-02" db="EMBL/GenBank/DDBJ databases">
        <authorList>
            <person name="Dougan E. K."/>
            <person name="Rhodes N."/>
            <person name="Thang M."/>
            <person name="Chan C."/>
        </authorList>
    </citation>
    <scope>NUCLEOTIDE SEQUENCE</scope>
</reference>
<dbReference type="GO" id="GO:0022857">
    <property type="term" value="F:transmembrane transporter activity"/>
    <property type="evidence" value="ECO:0007669"/>
    <property type="project" value="UniProtKB-UniRule"/>
</dbReference>
<dbReference type="GO" id="GO:0005886">
    <property type="term" value="C:plasma membrane"/>
    <property type="evidence" value="ECO:0007669"/>
    <property type="project" value="UniProtKB-SubCell"/>
</dbReference>
<feature type="transmembrane region" description="Helical" evidence="6">
    <location>
        <begin position="145"/>
        <end position="178"/>
    </location>
</feature>
<protein>
    <recommendedName>
        <fullName evidence="6">Choline transporter-like protein</fullName>
    </recommendedName>
</protein>
<dbReference type="AlphaFoldDB" id="A0A812JCL5"/>
<feature type="transmembrane region" description="Helical" evidence="6">
    <location>
        <begin position="20"/>
        <end position="44"/>
    </location>
</feature>
<feature type="transmembrane region" description="Helical" evidence="6">
    <location>
        <begin position="96"/>
        <end position="124"/>
    </location>
</feature>
<evidence type="ECO:0000256" key="3">
    <source>
        <dbReference type="ARBA" id="ARBA00022692"/>
    </source>
</evidence>
<dbReference type="PANTHER" id="PTHR12385">
    <property type="entry name" value="CHOLINE TRANSPORTER-LIKE (SLC FAMILY 44)"/>
    <property type="match status" value="1"/>
</dbReference>
<feature type="transmembrane region" description="Helical" evidence="6">
    <location>
        <begin position="234"/>
        <end position="255"/>
    </location>
</feature>
<feature type="transmembrane region" description="Helical" evidence="6">
    <location>
        <begin position="56"/>
        <end position="76"/>
    </location>
</feature>
<comment type="function">
    <text evidence="6">Choline transporter.</text>
</comment>
<dbReference type="PANTHER" id="PTHR12385:SF4">
    <property type="entry name" value="PROTEIN PNS1"/>
    <property type="match status" value="1"/>
</dbReference>
<comment type="caution">
    <text evidence="7">The sequence shown here is derived from an EMBL/GenBank/DDBJ whole genome shotgun (WGS) entry which is preliminary data.</text>
</comment>
<evidence type="ECO:0000256" key="4">
    <source>
        <dbReference type="ARBA" id="ARBA00022989"/>
    </source>
</evidence>
<comment type="similarity">
    <text evidence="2 6">Belongs to the CTL (choline transporter-like) family.</text>
</comment>
<feature type="transmembrane region" description="Helical" evidence="6">
    <location>
        <begin position="297"/>
        <end position="322"/>
    </location>
</feature>
<evidence type="ECO:0000313" key="7">
    <source>
        <dbReference type="EMBL" id="CAE7201662.1"/>
    </source>
</evidence>
<proteinExistence type="inferred from homology"/>